<reference evidence="1" key="1">
    <citation type="submission" date="2016-10" db="EMBL/GenBank/DDBJ databases">
        <authorList>
            <person name="Varghese N."/>
        </authorList>
    </citation>
    <scope>NUCLEOTIDE SEQUENCE</scope>
</reference>
<organism evidence="1">
    <name type="scientific">uncultured virus</name>
    <dbReference type="NCBI Taxonomy" id="340016"/>
    <lineage>
        <taxon>Viruses</taxon>
        <taxon>environmental samples</taxon>
    </lineage>
</organism>
<dbReference type="EMBL" id="KY052856">
    <property type="protein sequence ID" value="ASF00796.1"/>
    <property type="molecule type" value="Genomic_DNA"/>
</dbReference>
<reference evidence="1" key="2">
    <citation type="journal article" date="2017" name="Nat. Commun.">
        <title>Single-virus genomics reveals hidden cosmopolitan and abundant viruses.</title>
        <authorList>
            <person name="Martinez-Hernandez F."/>
            <person name="Fornas O."/>
            <person name="Lluesma Gomez M."/>
            <person name="Bolduc B."/>
            <person name="de la Cruz Pena M.J."/>
            <person name="Martinez J.M."/>
            <person name="Anton J."/>
            <person name="Gasol J.M."/>
            <person name="Rosselli R."/>
            <person name="Rodriguez-Valera F."/>
            <person name="Sullivan M.B."/>
            <person name="Acinas S.G."/>
            <person name="Martinez-Garcia M."/>
        </authorList>
    </citation>
    <scope>NUCLEOTIDE SEQUENCE</scope>
</reference>
<name>A0A218MNB1_9VIRU</name>
<proteinExistence type="predicted"/>
<evidence type="ECO:0000313" key="1">
    <source>
        <dbReference type="EMBL" id="ASF00796.1"/>
    </source>
</evidence>
<accession>A0A218MNB1</accession>
<protein>
    <submittedName>
        <fullName evidence="1">Uncharacterized protein</fullName>
    </submittedName>
</protein>
<sequence>MAKIKVKKENKEVNFKPSQGKSSHYTLMQGTGTPYIAFFNEDGQPLKNPDTGVPLGAYVTSFELKLSEEAEDYGTIKIDNSNPDLVNMSELNENGVIIIQYGYIFSNGLTKSSKPKKLVVKQVSLSFDESGTHISIMVKDSVTDLRHSIPFKPSGDDVTMLDYMDNGFGQDVGVIIEMFE</sequence>